<dbReference type="Gene3D" id="1.20.1250.20">
    <property type="entry name" value="MFS general substrate transporter like domains"/>
    <property type="match status" value="2"/>
</dbReference>
<feature type="transmembrane region" description="Helical" evidence="3">
    <location>
        <begin position="292"/>
        <end position="313"/>
    </location>
</feature>
<dbReference type="InterPro" id="IPR020846">
    <property type="entry name" value="MFS_dom"/>
</dbReference>
<accession>A0ABR2WV79</accession>
<feature type="transmembrane region" description="Helical" evidence="3">
    <location>
        <begin position="24"/>
        <end position="47"/>
    </location>
</feature>
<dbReference type="EMBL" id="JASJQH010000274">
    <property type="protein sequence ID" value="KAK9765399.1"/>
    <property type="molecule type" value="Genomic_DNA"/>
</dbReference>
<evidence type="ECO:0000256" key="1">
    <source>
        <dbReference type="ARBA" id="ARBA00004141"/>
    </source>
</evidence>
<comment type="similarity">
    <text evidence="2">Belongs to the major facilitator superfamily. Monocarboxylate porter (TC 2.A.1.13) family.</text>
</comment>
<reference evidence="5 6" key="1">
    <citation type="submission" date="2023-04" db="EMBL/GenBank/DDBJ databases">
        <title>Genome of Basidiobolus ranarum AG-B5.</title>
        <authorList>
            <person name="Stajich J.E."/>
            <person name="Carter-House D."/>
            <person name="Gryganskyi A."/>
        </authorList>
    </citation>
    <scope>NUCLEOTIDE SEQUENCE [LARGE SCALE GENOMIC DNA]</scope>
    <source>
        <strain evidence="5 6">AG-B5</strain>
    </source>
</reference>
<feature type="transmembrane region" description="Helical" evidence="3">
    <location>
        <begin position="354"/>
        <end position="376"/>
    </location>
</feature>
<keyword evidence="6" id="KW-1185">Reference proteome</keyword>
<sequence>MEKPSAEKIDISPKNNEVPPPDCGYGWFVVLSSFLIHFVTLGISYTFGVYQQFYYNDLFQQKVKMSTLSLIGTFATSFMTIFGICTGHLADRYGYRVISFIGCFFIGGGLVAASFATQPWHLYVTQGLIYGIGASLCFCPAVSLPSQWFVKYRGLATGIAVAGAGVGGLSLSPITRKLIDVVGFRWTLRIIGICAFVILSIASTLLKTRLKSPPRGALIDLSLFKQRYFQLLFSGAFILSIGYMIPFFHVSNYAVFNGMSASQGALITGFINGASAVGRVVLGLVADKLGRINAIALCVLLDSIIILVFWPFASTFSSVFAFSILYGFFGGGYISMLPVVSAELFGIEKIATTIGLVYASTGFGYLIGIPVGGVIVDYSRPRNTYVPVMLYAGIAMLIGGLVFLALRLVRNRTLWART</sequence>
<evidence type="ECO:0000313" key="6">
    <source>
        <dbReference type="Proteomes" id="UP001479436"/>
    </source>
</evidence>
<feature type="transmembrane region" description="Helical" evidence="3">
    <location>
        <begin position="97"/>
        <end position="116"/>
    </location>
</feature>
<dbReference type="PROSITE" id="PS50850">
    <property type="entry name" value="MFS"/>
    <property type="match status" value="1"/>
</dbReference>
<dbReference type="CDD" id="cd17352">
    <property type="entry name" value="MFS_MCT_SLC16"/>
    <property type="match status" value="1"/>
</dbReference>
<evidence type="ECO:0000256" key="2">
    <source>
        <dbReference type="ARBA" id="ARBA00006727"/>
    </source>
</evidence>
<evidence type="ECO:0000256" key="3">
    <source>
        <dbReference type="SAM" id="Phobius"/>
    </source>
</evidence>
<feature type="transmembrane region" description="Helical" evidence="3">
    <location>
        <begin position="186"/>
        <end position="206"/>
    </location>
</feature>
<feature type="transmembrane region" description="Helical" evidence="3">
    <location>
        <begin position="154"/>
        <end position="174"/>
    </location>
</feature>
<proteinExistence type="inferred from homology"/>
<feature type="domain" description="Major facilitator superfamily (MFS) profile" evidence="4">
    <location>
        <begin position="25"/>
        <end position="411"/>
    </location>
</feature>
<feature type="transmembrane region" description="Helical" evidence="3">
    <location>
        <begin position="319"/>
        <end position="342"/>
    </location>
</feature>
<feature type="transmembrane region" description="Helical" evidence="3">
    <location>
        <begin position="227"/>
        <end position="245"/>
    </location>
</feature>
<keyword evidence="3" id="KW-1133">Transmembrane helix</keyword>
<keyword evidence="3" id="KW-0472">Membrane</keyword>
<feature type="transmembrane region" description="Helical" evidence="3">
    <location>
        <begin position="265"/>
        <end position="285"/>
    </location>
</feature>
<dbReference type="PANTHER" id="PTHR11360:SF284">
    <property type="entry name" value="EG:103B4.3 PROTEIN-RELATED"/>
    <property type="match status" value="1"/>
</dbReference>
<feature type="transmembrane region" description="Helical" evidence="3">
    <location>
        <begin position="388"/>
        <end position="409"/>
    </location>
</feature>
<evidence type="ECO:0000259" key="4">
    <source>
        <dbReference type="PROSITE" id="PS50850"/>
    </source>
</evidence>
<organism evidence="5 6">
    <name type="scientific">Basidiobolus ranarum</name>
    <dbReference type="NCBI Taxonomy" id="34480"/>
    <lineage>
        <taxon>Eukaryota</taxon>
        <taxon>Fungi</taxon>
        <taxon>Fungi incertae sedis</taxon>
        <taxon>Zoopagomycota</taxon>
        <taxon>Entomophthoromycotina</taxon>
        <taxon>Basidiobolomycetes</taxon>
        <taxon>Basidiobolales</taxon>
        <taxon>Basidiobolaceae</taxon>
        <taxon>Basidiobolus</taxon>
    </lineage>
</organism>
<dbReference type="PANTHER" id="PTHR11360">
    <property type="entry name" value="MONOCARBOXYLATE TRANSPORTER"/>
    <property type="match status" value="1"/>
</dbReference>
<dbReference type="SUPFAM" id="SSF103473">
    <property type="entry name" value="MFS general substrate transporter"/>
    <property type="match status" value="1"/>
</dbReference>
<feature type="transmembrane region" description="Helical" evidence="3">
    <location>
        <begin position="122"/>
        <end position="142"/>
    </location>
</feature>
<dbReference type="Proteomes" id="UP001479436">
    <property type="component" value="Unassembled WGS sequence"/>
</dbReference>
<comment type="subcellular location">
    <subcellularLocation>
        <location evidence="1">Membrane</location>
        <topology evidence="1">Multi-pass membrane protein</topology>
    </subcellularLocation>
</comment>
<dbReference type="InterPro" id="IPR050327">
    <property type="entry name" value="Proton-linked_MCT"/>
</dbReference>
<dbReference type="InterPro" id="IPR011701">
    <property type="entry name" value="MFS"/>
</dbReference>
<name>A0ABR2WV79_9FUNG</name>
<feature type="transmembrane region" description="Helical" evidence="3">
    <location>
        <begin position="67"/>
        <end position="90"/>
    </location>
</feature>
<dbReference type="Pfam" id="PF07690">
    <property type="entry name" value="MFS_1"/>
    <property type="match status" value="1"/>
</dbReference>
<protein>
    <recommendedName>
        <fullName evidence="4">Major facilitator superfamily (MFS) profile domain-containing protein</fullName>
    </recommendedName>
</protein>
<comment type="caution">
    <text evidence="5">The sequence shown here is derived from an EMBL/GenBank/DDBJ whole genome shotgun (WGS) entry which is preliminary data.</text>
</comment>
<dbReference type="InterPro" id="IPR036259">
    <property type="entry name" value="MFS_trans_sf"/>
</dbReference>
<evidence type="ECO:0000313" key="5">
    <source>
        <dbReference type="EMBL" id="KAK9765399.1"/>
    </source>
</evidence>
<keyword evidence="3" id="KW-0812">Transmembrane</keyword>
<gene>
    <name evidence="5" type="ORF">K7432_006313</name>
</gene>